<keyword evidence="2" id="KW-0547">Nucleotide-binding</keyword>
<evidence type="ECO:0000259" key="4">
    <source>
        <dbReference type="PROSITE" id="PS50893"/>
    </source>
</evidence>
<dbReference type="GO" id="GO:0005524">
    <property type="term" value="F:ATP binding"/>
    <property type="evidence" value="ECO:0007669"/>
    <property type="project" value="UniProtKB-KW"/>
</dbReference>
<dbReference type="PANTHER" id="PTHR42788">
    <property type="entry name" value="TAURINE IMPORT ATP-BINDING PROTEIN-RELATED"/>
    <property type="match status" value="1"/>
</dbReference>
<keyword evidence="6" id="KW-1185">Reference proteome</keyword>
<dbReference type="CDD" id="cd03293">
    <property type="entry name" value="ABC_NrtD_SsuB_transporters"/>
    <property type="match status" value="1"/>
</dbReference>
<dbReference type="OrthoDB" id="9802264at2"/>
<name>A0A235FDN9_9BACL</name>
<dbReference type="AlphaFoldDB" id="A0A235FDN9"/>
<evidence type="ECO:0000256" key="2">
    <source>
        <dbReference type="ARBA" id="ARBA00022741"/>
    </source>
</evidence>
<evidence type="ECO:0000256" key="1">
    <source>
        <dbReference type="ARBA" id="ARBA00022448"/>
    </source>
</evidence>
<dbReference type="InterPro" id="IPR003593">
    <property type="entry name" value="AAA+_ATPase"/>
</dbReference>
<accession>A0A235FDN9</accession>
<dbReference type="InterPro" id="IPR050166">
    <property type="entry name" value="ABC_transporter_ATP-bind"/>
</dbReference>
<evidence type="ECO:0000256" key="3">
    <source>
        <dbReference type="ARBA" id="ARBA00022840"/>
    </source>
</evidence>
<dbReference type="PROSITE" id="PS50893">
    <property type="entry name" value="ABC_TRANSPORTER_2"/>
    <property type="match status" value="1"/>
</dbReference>
<evidence type="ECO:0000313" key="6">
    <source>
        <dbReference type="Proteomes" id="UP000215059"/>
    </source>
</evidence>
<protein>
    <submittedName>
        <fullName evidence="5">ABC transporter ATP-binding protein</fullName>
    </submittedName>
</protein>
<dbReference type="InterPro" id="IPR017871">
    <property type="entry name" value="ABC_transporter-like_CS"/>
</dbReference>
<dbReference type="EMBL" id="NOII01000001">
    <property type="protein sequence ID" value="OYD59476.1"/>
    <property type="molecule type" value="Genomic_DNA"/>
</dbReference>
<dbReference type="Pfam" id="PF00005">
    <property type="entry name" value="ABC_tran"/>
    <property type="match status" value="1"/>
</dbReference>
<sequence length="248" mass="27768">MAQLELQNVSLSFGEKQILDSVNLHVNQGEFVTILGPSGSGKSTLFHLIGGLLQPEKGSILLDQNKITGERGHISYMPQSASLLPWRTVLQNVILGQELTGVKDTAAARQMLQKAGLAGYENAYPHELSGGMKQRAAFIRALLSPQSVICLDEPFSALDELTRLEMQKWLLSIWQEHQKTILFVTHNIDEALFLSDRIVVLSQKPARVLREFEVPFPRPRSEEILLTPEFLEVKKEVYYTLKQGASMS</sequence>
<organism evidence="5 6">
    <name type="scientific">Fictibacillus aquaticus</name>
    <dbReference type="NCBI Taxonomy" id="2021314"/>
    <lineage>
        <taxon>Bacteria</taxon>
        <taxon>Bacillati</taxon>
        <taxon>Bacillota</taxon>
        <taxon>Bacilli</taxon>
        <taxon>Bacillales</taxon>
        <taxon>Fictibacillaceae</taxon>
        <taxon>Fictibacillus</taxon>
    </lineage>
</organism>
<dbReference type="InterPro" id="IPR003439">
    <property type="entry name" value="ABC_transporter-like_ATP-bd"/>
</dbReference>
<dbReference type="SMART" id="SM00382">
    <property type="entry name" value="AAA"/>
    <property type="match status" value="1"/>
</dbReference>
<keyword evidence="3 5" id="KW-0067">ATP-binding</keyword>
<comment type="caution">
    <text evidence="5">The sequence shown here is derived from an EMBL/GenBank/DDBJ whole genome shotgun (WGS) entry which is preliminary data.</text>
</comment>
<dbReference type="RefSeq" id="WP_094251437.1">
    <property type="nucleotide sequence ID" value="NZ_JBHLXL010000001.1"/>
</dbReference>
<dbReference type="Proteomes" id="UP000215059">
    <property type="component" value="Unassembled WGS sequence"/>
</dbReference>
<evidence type="ECO:0000313" key="5">
    <source>
        <dbReference type="EMBL" id="OYD59476.1"/>
    </source>
</evidence>
<feature type="domain" description="ABC transporter" evidence="4">
    <location>
        <begin position="4"/>
        <end position="228"/>
    </location>
</feature>
<proteinExistence type="predicted"/>
<keyword evidence="1" id="KW-0813">Transport</keyword>
<dbReference type="GO" id="GO:0016887">
    <property type="term" value="F:ATP hydrolysis activity"/>
    <property type="evidence" value="ECO:0007669"/>
    <property type="project" value="InterPro"/>
</dbReference>
<gene>
    <name evidence="5" type="ORF">CGZ90_06185</name>
</gene>
<dbReference type="PANTHER" id="PTHR42788:SF2">
    <property type="entry name" value="ABC TRANSPORTER ATP-BINDING PROTEIN"/>
    <property type="match status" value="1"/>
</dbReference>
<reference evidence="5 6" key="1">
    <citation type="submission" date="2017-07" db="EMBL/GenBank/DDBJ databases">
        <title>Fictibacillus sp. nov. GDSW-R2A3 Genome sequencing and assembly.</title>
        <authorList>
            <person name="Mayilraj S."/>
        </authorList>
    </citation>
    <scope>NUCLEOTIDE SEQUENCE [LARGE SCALE GENOMIC DNA]</scope>
    <source>
        <strain evidence="5 6">GDSW-R2A3</strain>
    </source>
</reference>
<dbReference type="SUPFAM" id="SSF52540">
    <property type="entry name" value="P-loop containing nucleoside triphosphate hydrolases"/>
    <property type="match status" value="1"/>
</dbReference>
<dbReference type="PROSITE" id="PS00211">
    <property type="entry name" value="ABC_TRANSPORTER_1"/>
    <property type="match status" value="1"/>
</dbReference>
<dbReference type="Gene3D" id="3.40.50.300">
    <property type="entry name" value="P-loop containing nucleotide triphosphate hydrolases"/>
    <property type="match status" value="1"/>
</dbReference>
<dbReference type="InterPro" id="IPR027417">
    <property type="entry name" value="P-loop_NTPase"/>
</dbReference>